<gene>
    <name evidence="7" type="ORF">MONBRDRAFT_29252</name>
</gene>
<evidence type="ECO:0000256" key="4">
    <source>
        <dbReference type="ARBA" id="ARBA00022729"/>
    </source>
</evidence>
<evidence type="ECO:0000256" key="1">
    <source>
        <dbReference type="ARBA" id="ARBA00004191"/>
    </source>
</evidence>
<dbReference type="KEGG" id="mbr:MONBRDRAFT_29252"/>
<dbReference type="Gene3D" id="3.80.20.20">
    <property type="entry name" value="Receptor L-domain"/>
    <property type="match status" value="2"/>
</dbReference>
<keyword evidence="8" id="KW-1185">Reference proteome</keyword>
<feature type="chain" id="PRO_5002743034" description="Receptor L-domain domain-containing protein" evidence="6">
    <location>
        <begin position="27"/>
        <end position="326"/>
    </location>
</feature>
<dbReference type="InterPro" id="IPR036941">
    <property type="entry name" value="Rcpt_L-dom_sf"/>
</dbReference>
<evidence type="ECO:0000256" key="2">
    <source>
        <dbReference type="ARBA" id="ARBA00022512"/>
    </source>
</evidence>
<dbReference type="PANTHER" id="PTHR31018:SF3">
    <property type="entry name" value="RECEPTOR PROTEIN-TYROSINE KINASE"/>
    <property type="match status" value="1"/>
</dbReference>
<dbReference type="GeneID" id="5895085"/>
<comment type="subcellular location">
    <subcellularLocation>
        <location evidence="1">Secreted</location>
        <location evidence="1">Cell wall</location>
    </subcellularLocation>
</comment>
<evidence type="ECO:0000313" key="8">
    <source>
        <dbReference type="Proteomes" id="UP000001357"/>
    </source>
</evidence>
<evidence type="ECO:0000313" key="7">
    <source>
        <dbReference type="EMBL" id="EDQ85387.1"/>
    </source>
</evidence>
<feature type="signal peptide" evidence="6">
    <location>
        <begin position="1"/>
        <end position="26"/>
    </location>
</feature>
<proteinExistence type="predicted"/>
<dbReference type="Proteomes" id="UP000001357">
    <property type="component" value="Unassembled WGS sequence"/>
</dbReference>
<name>A9VAK0_MONBE</name>
<dbReference type="PANTHER" id="PTHR31018">
    <property type="entry name" value="SPORULATION-SPECIFIC PROTEIN-RELATED"/>
    <property type="match status" value="1"/>
</dbReference>
<evidence type="ECO:0000256" key="6">
    <source>
        <dbReference type="SAM" id="SignalP"/>
    </source>
</evidence>
<reference evidence="7 8" key="1">
    <citation type="journal article" date="2008" name="Nature">
        <title>The genome of the choanoflagellate Monosiga brevicollis and the origin of metazoans.</title>
        <authorList>
            <consortium name="JGI Sequencing"/>
            <person name="King N."/>
            <person name="Westbrook M.J."/>
            <person name="Young S.L."/>
            <person name="Kuo A."/>
            <person name="Abedin M."/>
            <person name="Chapman J."/>
            <person name="Fairclough S."/>
            <person name="Hellsten U."/>
            <person name="Isogai Y."/>
            <person name="Letunic I."/>
            <person name="Marr M."/>
            <person name="Pincus D."/>
            <person name="Putnam N."/>
            <person name="Rokas A."/>
            <person name="Wright K.J."/>
            <person name="Zuzow R."/>
            <person name="Dirks W."/>
            <person name="Good M."/>
            <person name="Goodstein D."/>
            <person name="Lemons D."/>
            <person name="Li W."/>
            <person name="Lyons J.B."/>
            <person name="Morris A."/>
            <person name="Nichols S."/>
            <person name="Richter D.J."/>
            <person name="Salamov A."/>
            <person name="Bork P."/>
            <person name="Lim W.A."/>
            <person name="Manning G."/>
            <person name="Miller W.T."/>
            <person name="McGinnis W."/>
            <person name="Shapiro H."/>
            <person name="Tjian R."/>
            <person name="Grigoriev I.V."/>
            <person name="Rokhsar D."/>
        </authorList>
    </citation>
    <scope>NUCLEOTIDE SEQUENCE [LARGE SCALE GENOMIC DNA]</scope>
    <source>
        <strain evidence="8">MX1 / ATCC 50154</strain>
    </source>
</reference>
<keyword evidence="2" id="KW-0134">Cell wall</keyword>
<accession>A9VAK0</accession>
<dbReference type="InParanoid" id="A9VAK0"/>
<dbReference type="eggNOG" id="ENOG502SD4U">
    <property type="taxonomic scope" value="Eukaryota"/>
</dbReference>
<keyword evidence="5" id="KW-0325">Glycoprotein</keyword>
<dbReference type="AlphaFoldDB" id="A9VAK0"/>
<organism evidence="7 8">
    <name type="scientific">Monosiga brevicollis</name>
    <name type="common">Choanoflagellate</name>
    <dbReference type="NCBI Taxonomy" id="81824"/>
    <lineage>
        <taxon>Eukaryota</taxon>
        <taxon>Choanoflagellata</taxon>
        <taxon>Craspedida</taxon>
        <taxon>Salpingoecidae</taxon>
        <taxon>Monosiga</taxon>
    </lineage>
</organism>
<dbReference type="EMBL" id="CH991574">
    <property type="protein sequence ID" value="EDQ85387.1"/>
    <property type="molecule type" value="Genomic_DNA"/>
</dbReference>
<evidence type="ECO:0008006" key="9">
    <source>
        <dbReference type="Google" id="ProtNLM"/>
    </source>
</evidence>
<dbReference type="RefSeq" id="XP_001749798.1">
    <property type="nucleotide sequence ID" value="XM_001749746.1"/>
</dbReference>
<protein>
    <recommendedName>
        <fullName evidence="9">Receptor L-domain domain-containing protein</fullName>
    </recommendedName>
</protein>
<keyword evidence="3" id="KW-0964">Secreted</keyword>
<evidence type="ECO:0000256" key="3">
    <source>
        <dbReference type="ARBA" id="ARBA00022525"/>
    </source>
</evidence>
<keyword evidence="4 6" id="KW-0732">Signal</keyword>
<dbReference type="InterPro" id="IPR051648">
    <property type="entry name" value="CWI-Assembly_Regulator"/>
</dbReference>
<evidence type="ECO:0000256" key="5">
    <source>
        <dbReference type="ARBA" id="ARBA00023180"/>
    </source>
</evidence>
<dbReference type="SUPFAM" id="SSF52058">
    <property type="entry name" value="L domain-like"/>
    <property type="match status" value="1"/>
</dbReference>
<sequence length="326" mass="34125">MVLRGIVRCLVAVLVQGVVCANLASAEPTIGVDVDGNLFINSSSSGGDARLLLNGVDVIQELADLRRLYAGRTTTASTTTVPTTASTTTTASTVLTTTTAPANTNVTHFGTVGCQLENVPSGVTHIQGSFLLDECVQLRSTDLLIFSKLVYVSGNFRIYSFYSPRQFNDAVTNVDGLKRTLTVGGFFSLGYISGLVDINGLANITSIGGVLNLASNDDLINVDGLSGLTSIPGNVCLNDNNGLINIDGLANITSVGGDVSLGYNRKLTNVNGFQSLTSIGGDLGLSHNEALSNVNGFASVASVGGDLLCERFKQQSRLFPQQNEQH</sequence>